<keyword evidence="6" id="KW-0333">Golgi apparatus</keyword>
<feature type="transmembrane region" description="Helical" evidence="9">
    <location>
        <begin position="368"/>
        <end position="387"/>
    </location>
</feature>
<reference evidence="11" key="2">
    <citation type="journal article" date="2019" name="BMC Genomics">
        <title>Complete genome sequence analysis of the thermoacidophilic verrucomicrobial methanotroph 'Candidatus Methylacidiphilum kamchatkense' strain Kam1 and comparison with its closest relatives.</title>
        <authorList>
            <person name="Kruse T."/>
            <person name="Ratnadevi C.M."/>
            <person name="Erikstad H.A."/>
            <person name="Birkeland N.K."/>
        </authorList>
    </citation>
    <scope>NUCLEOTIDE SEQUENCE</scope>
    <source>
        <strain evidence="11">Kam1</strain>
    </source>
</reference>
<proteinExistence type="predicted"/>
<dbReference type="GO" id="GO:0071555">
    <property type="term" value="P:cell wall organization"/>
    <property type="evidence" value="ECO:0007669"/>
    <property type="project" value="UniProtKB-KW"/>
</dbReference>
<keyword evidence="5 9" id="KW-1133">Transmembrane helix</keyword>
<keyword evidence="4 9" id="KW-0812">Transmembrane</keyword>
<dbReference type="Pfam" id="PF13641">
    <property type="entry name" value="Glyco_tranf_2_3"/>
    <property type="match status" value="1"/>
</dbReference>
<feature type="transmembrane region" description="Helical" evidence="9">
    <location>
        <begin position="340"/>
        <end position="362"/>
    </location>
</feature>
<evidence type="ECO:0000256" key="8">
    <source>
        <dbReference type="ARBA" id="ARBA00023316"/>
    </source>
</evidence>
<organism evidence="11 13">
    <name type="scientific">Methylacidiphilum kamchatkense Kam1</name>
    <dbReference type="NCBI Taxonomy" id="1202785"/>
    <lineage>
        <taxon>Bacteria</taxon>
        <taxon>Pseudomonadati</taxon>
        <taxon>Verrucomicrobiota</taxon>
        <taxon>Methylacidiphilae</taxon>
        <taxon>Methylacidiphilales</taxon>
        <taxon>Methylacidiphilaceae</taxon>
        <taxon>Methylacidiphilum (ex Ratnadevi et al. 2023)</taxon>
    </lineage>
</organism>
<accession>A0A0C1V691</accession>
<keyword evidence="8" id="KW-0961">Cell wall biogenesis/degradation</keyword>
<dbReference type="EMBL" id="JQNX01000001">
    <property type="protein sequence ID" value="KIE59245.1"/>
    <property type="molecule type" value="Genomic_DNA"/>
</dbReference>
<feature type="transmembrane region" description="Helical" evidence="9">
    <location>
        <begin position="457"/>
        <end position="476"/>
    </location>
</feature>
<dbReference type="STRING" id="1202785.A946_00485"/>
<dbReference type="RefSeq" id="WP_039720536.1">
    <property type="nucleotide sequence ID" value="NZ_CP037899.1"/>
</dbReference>
<dbReference type="Gene3D" id="3.90.550.10">
    <property type="entry name" value="Spore Coat Polysaccharide Biosynthesis Protein SpsA, Chain A"/>
    <property type="match status" value="1"/>
</dbReference>
<dbReference type="AlphaFoldDB" id="A0A0C1V691"/>
<dbReference type="OrthoDB" id="9768769at2"/>
<dbReference type="KEGG" id="mkc:kam1_1579"/>
<evidence type="ECO:0000313" key="11">
    <source>
        <dbReference type="EMBL" id="QDQ42794.1"/>
    </source>
</evidence>
<dbReference type="PANTHER" id="PTHR32044">
    <property type="entry name" value="GLUCOMANNAN 4-BETA-MANNOSYLTRANSFERASE 9"/>
    <property type="match status" value="1"/>
</dbReference>
<dbReference type="Proteomes" id="UP000031594">
    <property type="component" value="Unassembled WGS sequence"/>
</dbReference>
<feature type="transmembrane region" description="Helical" evidence="9">
    <location>
        <begin position="304"/>
        <end position="328"/>
    </location>
</feature>
<dbReference type="InterPro" id="IPR029044">
    <property type="entry name" value="Nucleotide-diphossugar_trans"/>
</dbReference>
<dbReference type="GO" id="GO:0016757">
    <property type="term" value="F:glycosyltransferase activity"/>
    <property type="evidence" value="ECO:0007669"/>
    <property type="project" value="UniProtKB-KW"/>
</dbReference>
<dbReference type="PANTHER" id="PTHR32044:SF80">
    <property type="entry name" value="XYLOGLUCAN GLYCOSYLTRANSFERASE 2-RELATED"/>
    <property type="match status" value="1"/>
</dbReference>
<evidence type="ECO:0000313" key="12">
    <source>
        <dbReference type="Proteomes" id="UP000031594"/>
    </source>
</evidence>
<dbReference type="Proteomes" id="UP000315925">
    <property type="component" value="Chromosome"/>
</dbReference>
<name>A0A0C1V691_9BACT</name>
<evidence type="ECO:0000256" key="6">
    <source>
        <dbReference type="ARBA" id="ARBA00023034"/>
    </source>
</evidence>
<keyword evidence="2" id="KW-0328">Glycosyltransferase</keyword>
<dbReference type="CDD" id="cd06437">
    <property type="entry name" value="CESA_CaSu_A2"/>
    <property type="match status" value="1"/>
</dbReference>
<keyword evidence="7 9" id="KW-0472">Membrane</keyword>
<dbReference type="FunFam" id="3.90.550.10:FF:000057">
    <property type="entry name" value="Glycosyltransferase-like protein, family 2"/>
    <property type="match status" value="1"/>
</dbReference>
<evidence type="ECO:0000256" key="3">
    <source>
        <dbReference type="ARBA" id="ARBA00022679"/>
    </source>
</evidence>
<dbReference type="SUPFAM" id="SSF53448">
    <property type="entry name" value="Nucleotide-diphospho-sugar transferases"/>
    <property type="match status" value="1"/>
</dbReference>
<evidence type="ECO:0000313" key="13">
    <source>
        <dbReference type="Proteomes" id="UP000315925"/>
    </source>
</evidence>
<evidence type="ECO:0000256" key="7">
    <source>
        <dbReference type="ARBA" id="ARBA00023136"/>
    </source>
</evidence>
<protein>
    <submittedName>
        <fullName evidence="11">Cellulose synthase/poly-beta-1,6-N-acetylglucosamine synthase-like glycosyltransferase</fullName>
    </submittedName>
    <submittedName>
        <fullName evidence="10">Glycosyl transferase</fullName>
    </submittedName>
</protein>
<keyword evidence="3 11" id="KW-0808">Transferase</keyword>
<dbReference type="EMBL" id="CP037899">
    <property type="protein sequence ID" value="QDQ42794.1"/>
    <property type="molecule type" value="Genomic_DNA"/>
</dbReference>
<comment type="subcellular location">
    <subcellularLocation>
        <location evidence="1">Golgi apparatus membrane</location>
        <topology evidence="1">Multi-pass membrane protein</topology>
    </subcellularLocation>
</comment>
<evidence type="ECO:0000256" key="5">
    <source>
        <dbReference type="ARBA" id="ARBA00022989"/>
    </source>
</evidence>
<evidence type="ECO:0000256" key="4">
    <source>
        <dbReference type="ARBA" id="ARBA00022692"/>
    </source>
</evidence>
<sequence>MISFGFLMLALMLLIHGIYRISLVLRLFLGSNAEKKKQEGILAADCCPKVTIQLPIYNEKSVVERLLYAVCAIDYPKEKMEIQIIDDSTDETTAIVSNLVADFKKKGFDIQHLQRGTRAGYKAGGLQYGLEKAKGEFIAIFDADFIPPPSFLKNTLPYFSSPKIGMVQARWGYLNRNSNLLTRCQALFLDGHFLLEQPVRYKQNLFFNFNGTAGVWRKQCIIDAGGWEGDTLTEDLDLSYRAQFKGWKFVYTQKMVVPSELPSPIVAFRTQQHRWAKGAIQTAKKHLLSLLRGSFPTTSKIEGLFHLLAHSIHPIVALLVILNAVTFFSAPQEKSSVQIIAGMLFSVISLFYISYLSVILILSKKFELSTLFILPFSMAMALGMTFANTKSVIDGLFGKNNIFVRTPKNGSYNPQKPIYKVEHSLTLPLLETFAATVFSIALFQAFQKHLWVSVPTLFLHTIGFGYVGIATLYSIIKMKRIPTKP</sequence>
<keyword evidence="12" id="KW-1185">Reference proteome</keyword>
<evidence type="ECO:0000256" key="1">
    <source>
        <dbReference type="ARBA" id="ARBA00004653"/>
    </source>
</evidence>
<reference evidence="13" key="3">
    <citation type="submission" date="2019-03" db="EMBL/GenBank/DDBJ databases">
        <title>Complete genome of Methylacidiphilum kamchatkense Kam1.</title>
        <authorList>
            <person name="Kruse T."/>
            <person name="Murarilal Ratnadevi C."/>
            <person name="Erikstad H.-A."/>
            <person name="Birkeland N.-K."/>
        </authorList>
    </citation>
    <scope>NUCLEOTIDE SEQUENCE [LARGE SCALE GENOMIC DNA]</scope>
    <source>
        <strain evidence="13">kam1</strain>
    </source>
</reference>
<evidence type="ECO:0000256" key="9">
    <source>
        <dbReference type="SAM" id="Phobius"/>
    </source>
</evidence>
<evidence type="ECO:0000256" key="2">
    <source>
        <dbReference type="ARBA" id="ARBA00022676"/>
    </source>
</evidence>
<gene>
    <name evidence="10" type="ORF">A946_00485</name>
    <name evidence="11" type="ORF">kam1_1579</name>
</gene>
<evidence type="ECO:0000313" key="10">
    <source>
        <dbReference type="EMBL" id="KIE59245.1"/>
    </source>
</evidence>
<reference evidence="10 12" key="1">
    <citation type="submission" date="2014-08" db="EMBL/GenBank/DDBJ databases">
        <title>Methylacidiphilum kamchatkense strain Kam1 draft genome sequence.</title>
        <authorList>
            <person name="Birkeland N.-K."/>
            <person name="Erikstad H.A."/>
        </authorList>
    </citation>
    <scope>NUCLEOTIDE SEQUENCE [LARGE SCALE GENOMIC DNA]</scope>
    <source>
        <strain evidence="10 12">Kam1</strain>
    </source>
</reference>